<evidence type="ECO:0000313" key="16">
    <source>
        <dbReference type="EMBL" id="BCR04263.1"/>
    </source>
</evidence>
<dbReference type="Pfam" id="PF02743">
    <property type="entry name" value="dCache_1"/>
    <property type="match status" value="1"/>
</dbReference>
<feature type="transmembrane region" description="Helical" evidence="14">
    <location>
        <begin position="24"/>
        <end position="42"/>
    </location>
</feature>
<dbReference type="InterPro" id="IPR000014">
    <property type="entry name" value="PAS"/>
</dbReference>
<dbReference type="NCBIfam" id="TIGR00229">
    <property type="entry name" value="sensory_box"/>
    <property type="match status" value="1"/>
</dbReference>
<keyword evidence="7 14" id="KW-0812">Transmembrane</keyword>
<dbReference type="InterPro" id="IPR005467">
    <property type="entry name" value="His_kinase_dom"/>
</dbReference>
<dbReference type="SMART" id="SM00387">
    <property type="entry name" value="HATPase_c"/>
    <property type="match status" value="1"/>
</dbReference>
<dbReference type="InterPro" id="IPR003594">
    <property type="entry name" value="HATPase_dom"/>
</dbReference>
<keyword evidence="6" id="KW-0808">Transferase</keyword>
<dbReference type="SMART" id="SM00091">
    <property type="entry name" value="PAS"/>
    <property type="match status" value="1"/>
</dbReference>
<sequence length="721" mass="79747">MLDEVQYTRPPEFEAMPQRIRKPLIVLTLLSMLILVAAGITYRSTTVLVDQTLADHQQAIADEAAEMTEIWLSQQTRILNATVASASVLPLTGNPDTLRLLKLAMRAGHFSDVYIGTISGELIDGADWIPSADYDPRRRPWYQRAVEVGETSFTSPYVDLVTNELVIALVSPITLDGVFRGVMGADTVLDTLVANLSTVKVGDTGYAFIVNEKGTILIHPNPDYVLKVRLQDTETGLARILESFERSPAGTFSYPQGEATNILAYRRIAGSNWYLCTTIPSAEAYAISRKTTMLFVAEMVLKSLAVLALATLLLVVGGVLVLLVFRRQYSSTLQKQREEITGINQDLAWNISKRKEFETHYQTLFNVANDGILVSKDLTCIECNEKATEVFGLSRLGLIGRSMLDISPALQPDGEDSRERLQRILDAANAGKHQVFEWTFHRADGSEFPAEVGLKTLQLDKERLCLSSIRDISKRVYAEQQLRQAQKMAAMGEMLGAIAHQWRQPLNTLSTYIASLQSAHYNNMISKNFVDTLVAGADAQIQFMSKTIDDFRHFFRPSKNKEAFDVARAVANAVKLLEPNLKQDAVQLAMRIEEPGPPFVVQGFPSEFIHVVVNILANARDSIVERRTRDSLAGPGMIEVDINGGGEAVLVQVRDNGVGIPQHLLEKIFTPYFTTKGTTAGTGIGLYMAKIIVEKEMKGELLADNLEQGARMTIRIPKAAA</sequence>
<dbReference type="InterPro" id="IPR036097">
    <property type="entry name" value="HisK_dim/P_sf"/>
</dbReference>
<dbReference type="SUPFAM" id="SSF55874">
    <property type="entry name" value="ATPase domain of HSP90 chaperone/DNA topoisomerase II/histidine kinase"/>
    <property type="match status" value="1"/>
</dbReference>
<evidence type="ECO:0000256" key="1">
    <source>
        <dbReference type="ARBA" id="ARBA00000085"/>
    </source>
</evidence>
<keyword evidence="4" id="KW-1003">Cell membrane</keyword>
<name>A0ABN6DVT3_9BACT</name>
<comment type="catalytic activity">
    <reaction evidence="1">
        <text>ATP + protein L-histidine = ADP + protein N-phospho-L-histidine.</text>
        <dbReference type="EC" id="2.7.13.3"/>
    </reaction>
</comment>
<dbReference type="PRINTS" id="PR00344">
    <property type="entry name" value="BCTRLSENSOR"/>
</dbReference>
<proteinExistence type="predicted"/>
<evidence type="ECO:0000259" key="15">
    <source>
        <dbReference type="PROSITE" id="PS50109"/>
    </source>
</evidence>
<evidence type="ECO:0000256" key="8">
    <source>
        <dbReference type="ARBA" id="ARBA00022741"/>
    </source>
</evidence>
<evidence type="ECO:0000256" key="14">
    <source>
        <dbReference type="SAM" id="Phobius"/>
    </source>
</evidence>
<dbReference type="InterPro" id="IPR029151">
    <property type="entry name" value="Sensor-like_sf"/>
</dbReference>
<dbReference type="PANTHER" id="PTHR43065">
    <property type="entry name" value="SENSOR HISTIDINE KINASE"/>
    <property type="match status" value="1"/>
</dbReference>
<evidence type="ECO:0000256" key="6">
    <source>
        <dbReference type="ARBA" id="ARBA00022679"/>
    </source>
</evidence>
<dbReference type="Pfam" id="PF02518">
    <property type="entry name" value="HATPase_c"/>
    <property type="match status" value="1"/>
</dbReference>
<dbReference type="InterPro" id="IPR036890">
    <property type="entry name" value="HATPase_C_sf"/>
</dbReference>
<dbReference type="CDD" id="cd00130">
    <property type="entry name" value="PAS"/>
    <property type="match status" value="1"/>
</dbReference>
<gene>
    <name evidence="16" type="ORF">DESUT3_13320</name>
</gene>
<feature type="transmembrane region" description="Helical" evidence="14">
    <location>
        <begin position="304"/>
        <end position="325"/>
    </location>
</feature>
<dbReference type="CDD" id="cd12913">
    <property type="entry name" value="PDC1_MCP_like"/>
    <property type="match status" value="1"/>
</dbReference>
<dbReference type="CDD" id="cd00082">
    <property type="entry name" value="HisKA"/>
    <property type="match status" value="1"/>
</dbReference>
<keyword evidence="5" id="KW-0597">Phosphoprotein</keyword>
<evidence type="ECO:0000256" key="10">
    <source>
        <dbReference type="ARBA" id="ARBA00022840"/>
    </source>
</evidence>
<dbReference type="CDD" id="cd00075">
    <property type="entry name" value="HATPase"/>
    <property type="match status" value="1"/>
</dbReference>
<keyword evidence="10" id="KW-0067">ATP-binding</keyword>
<reference evidence="16 17" key="2">
    <citation type="journal article" date="2021" name="Int. J. Syst. Evol. Microbiol.">
        <title>Isolation and Polyphasic Characterization of Desulfuromonas versatilis sp. Nov., an Electrogenic Bacteria Capable of Versatile Metabolism Isolated from a Graphene Oxide-Reducing Enrichment Culture.</title>
        <authorList>
            <person name="Xie L."/>
            <person name="Yoshida N."/>
            <person name="Ishii S."/>
            <person name="Meng L."/>
        </authorList>
    </citation>
    <scope>NUCLEOTIDE SEQUENCE [LARGE SCALE GENOMIC DNA]</scope>
    <source>
        <strain evidence="16 17">NIT-T3</strain>
    </source>
</reference>
<dbReference type="Pfam" id="PF13426">
    <property type="entry name" value="PAS_9"/>
    <property type="match status" value="1"/>
</dbReference>
<dbReference type="InterPro" id="IPR035965">
    <property type="entry name" value="PAS-like_dom_sf"/>
</dbReference>
<dbReference type="EMBL" id="AP024355">
    <property type="protein sequence ID" value="BCR04263.1"/>
    <property type="molecule type" value="Genomic_DNA"/>
</dbReference>
<evidence type="ECO:0000256" key="12">
    <source>
        <dbReference type="ARBA" id="ARBA00023012"/>
    </source>
</evidence>
<dbReference type="SUPFAM" id="SSF55785">
    <property type="entry name" value="PYP-like sensor domain (PAS domain)"/>
    <property type="match status" value="1"/>
</dbReference>
<keyword evidence="9" id="KW-0418">Kinase</keyword>
<evidence type="ECO:0000256" key="7">
    <source>
        <dbReference type="ARBA" id="ARBA00022692"/>
    </source>
</evidence>
<accession>A0ABN6DVT3</accession>
<comment type="subcellular location">
    <subcellularLocation>
        <location evidence="2">Cell membrane</location>
        <topology evidence="2">Multi-pass membrane protein</topology>
    </subcellularLocation>
</comment>
<evidence type="ECO:0000256" key="9">
    <source>
        <dbReference type="ARBA" id="ARBA00022777"/>
    </source>
</evidence>
<evidence type="ECO:0000256" key="2">
    <source>
        <dbReference type="ARBA" id="ARBA00004651"/>
    </source>
</evidence>
<dbReference type="Gene3D" id="3.30.565.10">
    <property type="entry name" value="Histidine kinase-like ATPase, C-terminal domain"/>
    <property type="match status" value="1"/>
</dbReference>
<protein>
    <recommendedName>
        <fullName evidence="3">histidine kinase</fullName>
        <ecNumber evidence="3">2.7.13.3</ecNumber>
    </recommendedName>
</protein>
<dbReference type="SUPFAM" id="SSF103190">
    <property type="entry name" value="Sensory domain-like"/>
    <property type="match status" value="1"/>
</dbReference>
<dbReference type="SUPFAM" id="SSF47384">
    <property type="entry name" value="Homodimeric domain of signal transducing histidine kinase"/>
    <property type="match status" value="1"/>
</dbReference>
<dbReference type="InterPro" id="IPR033479">
    <property type="entry name" value="dCache_1"/>
</dbReference>
<evidence type="ECO:0000256" key="11">
    <source>
        <dbReference type="ARBA" id="ARBA00022989"/>
    </source>
</evidence>
<organism evidence="16 17">
    <name type="scientific">Desulfuromonas versatilis</name>
    <dbReference type="NCBI Taxonomy" id="2802975"/>
    <lineage>
        <taxon>Bacteria</taxon>
        <taxon>Pseudomonadati</taxon>
        <taxon>Thermodesulfobacteriota</taxon>
        <taxon>Desulfuromonadia</taxon>
        <taxon>Desulfuromonadales</taxon>
        <taxon>Desulfuromonadaceae</taxon>
        <taxon>Desulfuromonas</taxon>
    </lineage>
</organism>
<keyword evidence="8" id="KW-0547">Nucleotide-binding</keyword>
<evidence type="ECO:0000256" key="5">
    <source>
        <dbReference type="ARBA" id="ARBA00022553"/>
    </source>
</evidence>
<keyword evidence="17" id="KW-1185">Reference proteome</keyword>
<dbReference type="Proteomes" id="UP001319827">
    <property type="component" value="Chromosome"/>
</dbReference>
<evidence type="ECO:0000256" key="4">
    <source>
        <dbReference type="ARBA" id="ARBA00022475"/>
    </source>
</evidence>
<dbReference type="EC" id="2.7.13.3" evidence="3"/>
<keyword evidence="12" id="KW-0902">Two-component regulatory system</keyword>
<dbReference type="InterPro" id="IPR004358">
    <property type="entry name" value="Sig_transdc_His_kin-like_C"/>
</dbReference>
<dbReference type="PROSITE" id="PS50109">
    <property type="entry name" value="HIS_KIN"/>
    <property type="match status" value="1"/>
</dbReference>
<dbReference type="Gene3D" id="1.10.287.130">
    <property type="match status" value="1"/>
</dbReference>
<reference evidence="16 17" key="1">
    <citation type="journal article" date="2016" name="C (Basel)">
        <title>Selective Growth of and Electricity Production by Marine Exoelectrogenic Bacteria in Self-Aggregated Hydrogel of Microbially Reduced Graphene Oxide.</title>
        <authorList>
            <person name="Yoshida N."/>
            <person name="Goto Y."/>
            <person name="Miyata Y."/>
        </authorList>
    </citation>
    <scope>NUCLEOTIDE SEQUENCE [LARGE SCALE GENOMIC DNA]</scope>
    <source>
        <strain evidence="16 17">NIT-T3</strain>
    </source>
</reference>
<dbReference type="CDD" id="cd12912">
    <property type="entry name" value="PDC2_MCP_like"/>
    <property type="match status" value="1"/>
</dbReference>
<evidence type="ECO:0000313" key="17">
    <source>
        <dbReference type="Proteomes" id="UP001319827"/>
    </source>
</evidence>
<keyword evidence="11 14" id="KW-1133">Transmembrane helix</keyword>
<dbReference type="Gene3D" id="3.30.450.20">
    <property type="entry name" value="PAS domain"/>
    <property type="match status" value="3"/>
</dbReference>
<keyword evidence="13 14" id="KW-0472">Membrane</keyword>
<evidence type="ECO:0000256" key="3">
    <source>
        <dbReference type="ARBA" id="ARBA00012438"/>
    </source>
</evidence>
<feature type="domain" description="Histidine kinase" evidence="15">
    <location>
        <begin position="497"/>
        <end position="720"/>
    </location>
</feature>
<evidence type="ECO:0000256" key="13">
    <source>
        <dbReference type="ARBA" id="ARBA00023136"/>
    </source>
</evidence>
<dbReference type="InterPro" id="IPR003661">
    <property type="entry name" value="HisK_dim/P_dom"/>
</dbReference>